<reference evidence="7" key="1">
    <citation type="journal article" date="2015" name="Nature">
        <title>Complex archaea that bridge the gap between prokaryotes and eukaryotes.</title>
        <authorList>
            <person name="Spang A."/>
            <person name="Saw J.H."/>
            <person name="Jorgensen S.L."/>
            <person name="Zaremba-Niedzwiedzka K."/>
            <person name="Martijn J."/>
            <person name="Lind A.E."/>
            <person name="van Eijk R."/>
            <person name="Schleper C."/>
            <person name="Guy L."/>
            <person name="Ettema T.J."/>
        </authorList>
    </citation>
    <scope>NUCLEOTIDE SEQUENCE</scope>
</reference>
<dbReference type="InterPro" id="IPR000620">
    <property type="entry name" value="EamA_dom"/>
</dbReference>
<feature type="domain" description="EamA" evidence="6">
    <location>
        <begin position="9"/>
        <end position="135"/>
    </location>
</feature>
<name>A0A0F8ZP38_9ZZZZ</name>
<feature type="transmembrane region" description="Helical" evidence="5">
    <location>
        <begin position="120"/>
        <end position="138"/>
    </location>
</feature>
<feature type="transmembrane region" description="Helical" evidence="5">
    <location>
        <begin position="174"/>
        <end position="198"/>
    </location>
</feature>
<dbReference type="EMBL" id="LAZR01046826">
    <property type="protein sequence ID" value="KKK95632.1"/>
    <property type="molecule type" value="Genomic_DNA"/>
</dbReference>
<evidence type="ECO:0000313" key="7">
    <source>
        <dbReference type="EMBL" id="KKK95632.1"/>
    </source>
</evidence>
<feature type="transmembrane region" description="Helical" evidence="5">
    <location>
        <begin position="96"/>
        <end position="113"/>
    </location>
</feature>
<feature type="transmembrane region" description="Helical" evidence="5">
    <location>
        <begin position="35"/>
        <end position="59"/>
    </location>
</feature>
<dbReference type="AlphaFoldDB" id="A0A0F8ZP38"/>
<dbReference type="GO" id="GO:0016020">
    <property type="term" value="C:membrane"/>
    <property type="evidence" value="ECO:0007669"/>
    <property type="project" value="UniProtKB-SubCell"/>
</dbReference>
<evidence type="ECO:0000259" key="6">
    <source>
        <dbReference type="Pfam" id="PF00892"/>
    </source>
</evidence>
<comment type="caution">
    <text evidence="7">The sequence shown here is derived from an EMBL/GenBank/DDBJ whole genome shotgun (WGS) entry which is preliminary data.</text>
</comment>
<dbReference type="InterPro" id="IPR037185">
    <property type="entry name" value="EmrE-like"/>
</dbReference>
<accession>A0A0F8ZP38</accession>
<dbReference type="PANTHER" id="PTHR22911">
    <property type="entry name" value="ACYL-MALONYL CONDENSING ENZYME-RELATED"/>
    <property type="match status" value="1"/>
</dbReference>
<feature type="transmembrane region" description="Helical" evidence="5">
    <location>
        <begin position="249"/>
        <end position="268"/>
    </location>
</feature>
<dbReference type="PANTHER" id="PTHR22911:SF6">
    <property type="entry name" value="SOLUTE CARRIER FAMILY 35 MEMBER G1"/>
    <property type="match status" value="1"/>
</dbReference>
<evidence type="ECO:0000256" key="5">
    <source>
        <dbReference type="SAM" id="Phobius"/>
    </source>
</evidence>
<dbReference type="SUPFAM" id="SSF103481">
    <property type="entry name" value="Multidrug resistance efflux transporter EmrE"/>
    <property type="match status" value="2"/>
</dbReference>
<gene>
    <name evidence="7" type="ORF">LCGC14_2670840</name>
</gene>
<comment type="subcellular location">
    <subcellularLocation>
        <location evidence="1">Membrane</location>
        <topology evidence="1">Multi-pass membrane protein</topology>
    </subcellularLocation>
</comment>
<organism evidence="7">
    <name type="scientific">marine sediment metagenome</name>
    <dbReference type="NCBI Taxonomy" id="412755"/>
    <lineage>
        <taxon>unclassified sequences</taxon>
        <taxon>metagenomes</taxon>
        <taxon>ecological metagenomes</taxon>
    </lineage>
</organism>
<evidence type="ECO:0000256" key="2">
    <source>
        <dbReference type="ARBA" id="ARBA00022692"/>
    </source>
</evidence>
<feature type="transmembrane region" description="Helical" evidence="5">
    <location>
        <begin position="274"/>
        <end position="297"/>
    </location>
</feature>
<evidence type="ECO:0000256" key="3">
    <source>
        <dbReference type="ARBA" id="ARBA00022989"/>
    </source>
</evidence>
<feature type="domain" description="EamA" evidence="6">
    <location>
        <begin position="147"/>
        <end position="290"/>
    </location>
</feature>
<evidence type="ECO:0000256" key="4">
    <source>
        <dbReference type="ARBA" id="ARBA00023136"/>
    </source>
</evidence>
<keyword evidence="2 5" id="KW-0812">Transmembrane</keyword>
<keyword evidence="3 5" id="KW-1133">Transmembrane helix</keyword>
<keyword evidence="4 5" id="KW-0472">Membrane</keyword>
<dbReference type="Pfam" id="PF00892">
    <property type="entry name" value="EamA"/>
    <property type="match status" value="2"/>
</dbReference>
<feature type="transmembrane region" description="Helical" evidence="5">
    <location>
        <begin position="144"/>
        <end position="167"/>
    </location>
</feature>
<protein>
    <recommendedName>
        <fullName evidence="6">EamA domain-containing protein</fullName>
    </recommendedName>
</protein>
<evidence type="ECO:0000256" key="1">
    <source>
        <dbReference type="ARBA" id="ARBA00004141"/>
    </source>
</evidence>
<proteinExistence type="predicted"/>
<sequence length="307" mass="34471">MATMFRPSMFMLLSTFTLALNGLLSKFLTVHFSDAILVMLRLLIPALVMLLLAVCSHWVMPNQAAWRAFTLRAIFIASCQSCFMLALSHLSLIEAVVLFSTGPLFIPLLELFFYKTKISWLVIPTLMLMIIGVAMQNLTAQGTIWRWELLIGLAAGVFNGCSQVALFQASKINLPVLVINGWCFAIASLLVLPVMLMFTSQHEYQHSMQLMLNIEHGMPLLLVFLGLSTASTQFFRSKAYRLVDSNSELAPLIYTNLIFAMLFQLIFFDTSMSLMQIFGTGLIVLATLFNTFAPHYFKRVTVQKGII</sequence>